<dbReference type="PANTHER" id="PTHR11082:SF36">
    <property type="entry name" value="DUS-LIKE FMN-BINDING DOMAIN-CONTAINING PROTEIN"/>
    <property type="match status" value="1"/>
</dbReference>
<evidence type="ECO:0000313" key="2">
    <source>
        <dbReference type="EMBL" id="KUG05648.1"/>
    </source>
</evidence>
<dbReference type="Pfam" id="PF01207">
    <property type="entry name" value="Dus"/>
    <property type="match status" value="1"/>
</dbReference>
<dbReference type="PANTHER" id="PTHR11082">
    <property type="entry name" value="TRNA-DIHYDROURIDINE SYNTHASE"/>
    <property type="match status" value="1"/>
</dbReference>
<protein>
    <submittedName>
        <fullName evidence="2">Trna dihydrouridine synthase b like</fullName>
    </submittedName>
</protein>
<gene>
    <name evidence="2" type="ORF">ASZ90_016920</name>
</gene>
<organism evidence="2">
    <name type="scientific">hydrocarbon metagenome</name>
    <dbReference type="NCBI Taxonomy" id="938273"/>
    <lineage>
        <taxon>unclassified sequences</taxon>
        <taxon>metagenomes</taxon>
        <taxon>ecological metagenomes</taxon>
    </lineage>
</organism>
<proteinExistence type="predicted"/>
<dbReference type="InterPro" id="IPR017671">
    <property type="entry name" value="Methan_mark_9"/>
</dbReference>
<dbReference type="Gene3D" id="3.20.20.70">
    <property type="entry name" value="Aldolase class I"/>
    <property type="match status" value="1"/>
</dbReference>
<sequence>MENEENFHRFGIILNKKVVRTPVAIASMAGWVDAAYVLARKDHIGAAFIGGYSVDEPAIRASHEMANAGRKEFLSSDPVAELEAQVGLLSGSGVVTGVNLRGASPASFLEVAEILGDSVIYEIDAHCRQEPMIQAGSGEYYLHHPEALTACVKALKAEGVSVSVKMRAGVHRDDRALAVALWKAGADILHIDLMDFGYQKIRQIRNSCPLFLIANNGITSFDVMKDMFSHGADMVSLARKSDERTLAGLDAAISRHADQHGWYNSPKQLCRGGDIRALTFCCMPVKNCPLIPTLEKLGVSRDAYIAMKLGFVQGTPLEDGKQTCFGSLAWCCKDSSPCMFRDLTIRQAGLSNGQYMRMKRELAQKLMKRLFHDGAQDIAC</sequence>
<dbReference type="NCBIfam" id="TIGR03277">
    <property type="entry name" value="methan_mark_9"/>
    <property type="match status" value="1"/>
</dbReference>
<dbReference type="InterPro" id="IPR013785">
    <property type="entry name" value="Aldolase_TIM"/>
</dbReference>
<name>A0A0W8EAK7_9ZZZZ</name>
<dbReference type="InterPro" id="IPR035587">
    <property type="entry name" value="DUS-like_FMN-bd"/>
</dbReference>
<evidence type="ECO:0000259" key="1">
    <source>
        <dbReference type="Pfam" id="PF01207"/>
    </source>
</evidence>
<comment type="caution">
    <text evidence="2">The sequence shown here is derived from an EMBL/GenBank/DDBJ whole genome shotgun (WGS) entry which is preliminary data.</text>
</comment>
<reference evidence="2" key="1">
    <citation type="journal article" date="2015" name="Proc. Natl. Acad. Sci. U.S.A.">
        <title>Networks of energetic and metabolic interactions define dynamics in microbial communities.</title>
        <authorList>
            <person name="Embree M."/>
            <person name="Liu J.K."/>
            <person name="Al-Bassam M.M."/>
            <person name="Zengler K."/>
        </authorList>
    </citation>
    <scope>NUCLEOTIDE SEQUENCE</scope>
</reference>
<dbReference type="EMBL" id="LNQE01001789">
    <property type="protein sequence ID" value="KUG05648.1"/>
    <property type="molecule type" value="Genomic_DNA"/>
</dbReference>
<dbReference type="SUPFAM" id="SSF51395">
    <property type="entry name" value="FMN-linked oxidoreductases"/>
    <property type="match status" value="1"/>
</dbReference>
<dbReference type="AlphaFoldDB" id="A0A0W8EAK7"/>
<feature type="domain" description="DUS-like FMN-binding" evidence="1">
    <location>
        <begin position="98"/>
        <end position="241"/>
    </location>
</feature>
<accession>A0A0W8EAK7</accession>